<dbReference type="AlphaFoldDB" id="A0A934SZF0"/>
<comment type="caution">
    <text evidence="2">The sequence shown here is derived from an EMBL/GenBank/DDBJ whole genome shotgun (WGS) entry which is preliminary data.</text>
</comment>
<dbReference type="PANTHER" id="PTHR34351">
    <property type="entry name" value="SLR1927 PROTEIN-RELATED"/>
    <property type="match status" value="1"/>
</dbReference>
<proteinExistence type="predicted"/>
<keyword evidence="3" id="KW-1185">Reference proteome</keyword>
<accession>A0A934SZF0</accession>
<keyword evidence="1" id="KW-0472">Membrane</keyword>
<keyword evidence="1" id="KW-0812">Transmembrane</keyword>
<evidence type="ECO:0000313" key="3">
    <source>
        <dbReference type="Proteomes" id="UP000622890"/>
    </source>
</evidence>
<feature type="transmembrane region" description="Helical" evidence="1">
    <location>
        <begin position="66"/>
        <end position="84"/>
    </location>
</feature>
<reference evidence="2" key="1">
    <citation type="submission" date="2021-01" db="EMBL/GenBank/DDBJ databases">
        <title>Genome sequence of strain Noviherbaspirillum sp. DKR-6.</title>
        <authorList>
            <person name="Chaudhary D.K."/>
        </authorList>
    </citation>
    <scope>NUCLEOTIDE SEQUENCE</scope>
    <source>
        <strain evidence="2">DKR-6</strain>
    </source>
</reference>
<protein>
    <submittedName>
        <fullName evidence="2">DUF58 domain-containing protein</fullName>
    </submittedName>
</protein>
<name>A0A934SZF0_9BURK</name>
<feature type="transmembrane region" description="Helical" evidence="1">
    <location>
        <begin position="42"/>
        <end position="60"/>
    </location>
</feature>
<sequence length="332" mass="36458">MLLSVTQGLRASTAEWLSRRITAQGSDITLNQRQVFILPTRAGLGFGLLLILLFIGSLNYNLAMGYALTFVLAACAMVDMHMCFRNLAYLRLTGGRTLPAHAGEQARFALHIDNPGRHERYAIRIGFADANWSVRAQAVDIPANGSRQVVLETPALERGWLAAPRVRLSTCFPLGLVRAWSYWQPESRALIYPQPEGQAVPLPSFDAAFDEARGAAGEDDFAGVRAYQPGDNPRRLAWRHIARLGGLLDSSILVTKHFEGGSASELRLDYALLPQTMDVEARLSRMTRWIIEAETCALPYAFALGDMRAPAALGGAHREACLRALALFGKQP</sequence>
<gene>
    <name evidence="2" type="ORF">JJB74_26095</name>
</gene>
<organism evidence="2 3">
    <name type="scientific">Noviherbaspirillum pedocola</name>
    <dbReference type="NCBI Taxonomy" id="2801341"/>
    <lineage>
        <taxon>Bacteria</taxon>
        <taxon>Pseudomonadati</taxon>
        <taxon>Pseudomonadota</taxon>
        <taxon>Betaproteobacteria</taxon>
        <taxon>Burkholderiales</taxon>
        <taxon>Oxalobacteraceae</taxon>
        <taxon>Noviherbaspirillum</taxon>
    </lineage>
</organism>
<dbReference type="EMBL" id="JAEPBG010000017">
    <property type="protein sequence ID" value="MBK4738110.1"/>
    <property type="molecule type" value="Genomic_DNA"/>
</dbReference>
<dbReference type="RefSeq" id="WP_200597045.1">
    <property type="nucleotide sequence ID" value="NZ_JAEPBG010000017.1"/>
</dbReference>
<evidence type="ECO:0000256" key="1">
    <source>
        <dbReference type="SAM" id="Phobius"/>
    </source>
</evidence>
<evidence type="ECO:0000313" key="2">
    <source>
        <dbReference type="EMBL" id="MBK4738110.1"/>
    </source>
</evidence>
<keyword evidence="1" id="KW-1133">Transmembrane helix</keyword>
<dbReference type="PANTHER" id="PTHR34351:SF1">
    <property type="entry name" value="SLR1927 PROTEIN"/>
    <property type="match status" value="1"/>
</dbReference>
<dbReference type="Proteomes" id="UP000622890">
    <property type="component" value="Unassembled WGS sequence"/>
</dbReference>